<dbReference type="AlphaFoldDB" id="A0A8J6AFV5"/>
<gene>
    <name evidence="1" type="ORF">J0S82_016841</name>
</gene>
<proteinExistence type="predicted"/>
<sequence>ATWRQSENTWVTSRNANKNDAKQLFPAAFKDVKGEKAKGKKLVPTGCHEEGGQEGGKSCLRKGPIILALNRASCSCLLCQTAWRHQVAVTKTGPEIQTSKRRSRNYWLQLRRKLLAKVTSPLVDACPLSRVKTVTTLVENKKTQLVVLKHAMGSCQAGGLPACPALEGQAAAIGSQADLYHCHLEEPWLSWWKPSGPFTMTGKMRAILTREATSLVQVLGLLEKGKAEELL</sequence>
<dbReference type="EMBL" id="JAGFMF010011585">
    <property type="protein sequence ID" value="KAG8520033.1"/>
    <property type="molecule type" value="Genomic_DNA"/>
</dbReference>
<protein>
    <submittedName>
        <fullName evidence="1">Uncharacterized protein</fullName>
    </submittedName>
</protein>
<reference evidence="1" key="1">
    <citation type="journal article" date="2021" name="Evol. Appl.">
        <title>The genome of the Pyrenean desman and the effects of bottlenecks and inbreeding on the genomic landscape of an endangered species.</title>
        <authorList>
            <person name="Escoda L."/>
            <person name="Castresana J."/>
        </authorList>
    </citation>
    <scope>NUCLEOTIDE SEQUENCE</scope>
    <source>
        <strain evidence="1">IBE-C5619</strain>
    </source>
</reference>
<feature type="non-terminal residue" evidence="1">
    <location>
        <position position="231"/>
    </location>
</feature>
<dbReference type="Proteomes" id="UP000700334">
    <property type="component" value="Unassembled WGS sequence"/>
</dbReference>
<keyword evidence="2" id="KW-1185">Reference proteome</keyword>
<comment type="caution">
    <text evidence="1">The sequence shown here is derived from an EMBL/GenBank/DDBJ whole genome shotgun (WGS) entry which is preliminary data.</text>
</comment>
<evidence type="ECO:0000313" key="2">
    <source>
        <dbReference type="Proteomes" id="UP000700334"/>
    </source>
</evidence>
<accession>A0A8J6AFV5</accession>
<evidence type="ECO:0000313" key="1">
    <source>
        <dbReference type="EMBL" id="KAG8520033.1"/>
    </source>
</evidence>
<name>A0A8J6AFV5_GALPY</name>
<organism evidence="1 2">
    <name type="scientific">Galemys pyrenaicus</name>
    <name type="common">Iberian desman</name>
    <name type="synonym">Pyrenean desman</name>
    <dbReference type="NCBI Taxonomy" id="202257"/>
    <lineage>
        <taxon>Eukaryota</taxon>
        <taxon>Metazoa</taxon>
        <taxon>Chordata</taxon>
        <taxon>Craniata</taxon>
        <taxon>Vertebrata</taxon>
        <taxon>Euteleostomi</taxon>
        <taxon>Mammalia</taxon>
        <taxon>Eutheria</taxon>
        <taxon>Laurasiatheria</taxon>
        <taxon>Eulipotyphla</taxon>
        <taxon>Talpidae</taxon>
        <taxon>Galemys</taxon>
    </lineage>
</organism>